<feature type="transmembrane region" description="Helical" evidence="16">
    <location>
        <begin position="890"/>
        <end position="916"/>
    </location>
</feature>
<protein>
    <recommendedName>
        <fullName evidence="2">P-type Ca(2+) transporter</fullName>
        <ecNumber evidence="2">7.2.2.10</ecNumber>
    </recommendedName>
</protein>
<dbReference type="SUPFAM" id="SSF81653">
    <property type="entry name" value="Calcium ATPase, transduction domain A"/>
    <property type="match status" value="1"/>
</dbReference>
<feature type="transmembrane region" description="Helical" evidence="16">
    <location>
        <begin position="833"/>
        <end position="856"/>
    </location>
</feature>
<reference evidence="18" key="1">
    <citation type="submission" date="2021-01" db="EMBL/GenBank/DDBJ databases">
        <authorList>
            <person name="Corre E."/>
            <person name="Pelletier E."/>
            <person name="Niang G."/>
            <person name="Scheremetjew M."/>
            <person name="Finn R."/>
            <person name="Kale V."/>
            <person name="Holt S."/>
            <person name="Cochrane G."/>
            <person name="Meng A."/>
            <person name="Brown T."/>
            <person name="Cohen L."/>
        </authorList>
    </citation>
    <scope>NUCLEOTIDE SEQUENCE</scope>
    <source>
        <strain evidence="18">CCMP325</strain>
    </source>
</reference>
<feature type="transmembrane region" description="Helical" evidence="16">
    <location>
        <begin position="961"/>
        <end position="979"/>
    </location>
</feature>
<dbReference type="SUPFAM" id="SSF56784">
    <property type="entry name" value="HAD-like"/>
    <property type="match status" value="1"/>
</dbReference>
<dbReference type="InterPro" id="IPR044492">
    <property type="entry name" value="P_typ_ATPase_HD_dom"/>
</dbReference>
<dbReference type="Gene3D" id="1.20.1110.10">
    <property type="entry name" value="Calcium-transporting ATPase, transmembrane domain"/>
    <property type="match status" value="1"/>
</dbReference>
<dbReference type="PANTHER" id="PTHR42861">
    <property type="entry name" value="CALCIUM-TRANSPORTING ATPASE"/>
    <property type="match status" value="1"/>
</dbReference>
<dbReference type="Pfam" id="PF08282">
    <property type="entry name" value="Hydrolase_3"/>
    <property type="match status" value="1"/>
</dbReference>
<feature type="transmembrane region" description="Helical" evidence="16">
    <location>
        <begin position="361"/>
        <end position="384"/>
    </location>
</feature>
<dbReference type="Gene3D" id="3.40.50.1000">
    <property type="entry name" value="HAD superfamily/HAD-like"/>
    <property type="match status" value="1"/>
</dbReference>
<keyword evidence="9" id="KW-0067">ATP-binding</keyword>
<dbReference type="InterPro" id="IPR001757">
    <property type="entry name" value="P_typ_ATPase"/>
</dbReference>
<dbReference type="PRINTS" id="PR00119">
    <property type="entry name" value="CATATPASE"/>
</dbReference>
<dbReference type="GO" id="GO:0005388">
    <property type="term" value="F:P-type calcium transporter activity"/>
    <property type="evidence" value="ECO:0007669"/>
    <property type="project" value="UniProtKB-EC"/>
</dbReference>
<dbReference type="EMBL" id="HBEO01036748">
    <property type="protein sequence ID" value="CAD8510717.1"/>
    <property type="molecule type" value="Transcribed_RNA"/>
</dbReference>
<dbReference type="InterPro" id="IPR059000">
    <property type="entry name" value="ATPase_P-type_domA"/>
</dbReference>
<keyword evidence="6 16" id="KW-0812">Transmembrane</keyword>
<evidence type="ECO:0000256" key="7">
    <source>
        <dbReference type="ARBA" id="ARBA00022741"/>
    </source>
</evidence>
<name>A0A7S0I4J7_9CRYP</name>
<evidence type="ECO:0000256" key="15">
    <source>
        <dbReference type="SAM" id="MobiDB-lite"/>
    </source>
</evidence>
<dbReference type="InterPro" id="IPR018303">
    <property type="entry name" value="ATPase_P-typ_P_site"/>
</dbReference>
<dbReference type="Pfam" id="PF00689">
    <property type="entry name" value="Cation_ATPase_C"/>
    <property type="match status" value="1"/>
</dbReference>
<feature type="transmembrane region" description="Helical" evidence="16">
    <location>
        <begin position="307"/>
        <end position="327"/>
    </location>
</feature>
<dbReference type="SFLD" id="SFLDG00002">
    <property type="entry name" value="C1.7:_P-type_atpase_like"/>
    <property type="match status" value="1"/>
</dbReference>
<proteinExistence type="predicted"/>
<dbReference type="AlphaFoldDB" id="A0A7S0I4J7"/>
<dbReference type="InterPro" id="IPR023214">
    <property type="entry name" value="HAD_sf"/>
</dbReference>
<evidence type="ECO:0000256" key="13">
    <source>
        <dbReference type="ARBA" id="ARBA00023065"/>
    </source>
</evidence>
<keyword evidence="3" id="KW-0813">Transport</keyword>
<keyword evidence="5" id="KW-0109">Calcium transport</keyword>
<evidence type="ECO:0000256" key="5">
    <source>
        <dbReference type="ARBA" id="ARBA00022568"/>
    </source>
</evidence>
<dbReference type="FunFam" id="1.20.1110.10:FF:000065">
    <property type="entry name" value="Sarcoplasmic/endoplasmic reticulum calcium ATPase 1"/>
    <property type="match status" value="2"/>
</dbReference>
<dbReference type="Pfam" id="PF00122">
    <property type="entry name" value="E1-E2_ATPase"/>
    <property type="match status" value="1"/>
</dbReference>
<organism evidence="18">
    <name type="scientific">Hanusia phi</name>
    <dbReference type="NCBI Taxonomy" id="3032"/>
    <lineage>
        <taxon>Eukaryota</taxon>
        <taxon>Cryptophyceae</taxon>
        <taxon>Pyrenomonadales</taxon>
        <taxon>Geminigeraceae</taxon>
        <taxon>Hanusia</taxon>
    </lineage>
</organism>
<dbReference type="GO" id="GO:0016887">
    <property type="term" value="F:ATP hydrolysis activity"/>
    <property type="evidence" value="ECO:0007669"/>
    <property type="project" value="InterPro"/>
</dbReference>
<dbReference type="InterPro" id="IPR023298">
    <property type="entry name" value="ATPase_P-typ_TM_dom_sf"/>
</dbReference>
<dbReference type="Gene3D" id="3.40.1110.10">
    <property type="entry name" value="Calcium-transporting ATPase, cytoplasmic domain N"/>
    <property type="match status" value="1"/>
</dbReference>
<feature type="region of interest" description="Disordered" evidence="15">
    <location>
        <begin position="1"/>
        <end position="49"/>
    </location>
</feature>
<keyword evidence="8" id="KW-0106">Calcium</keyword>
<dbReference type="FunFam" id="2.70.150.10:FF:000014">
    <property type="entry name" value="Calcium-transporting ATPase, putative"/>
    <property type="match status" value="1"/>
</dbReference>
<evidence type="ECO:0000256" key="6">
    <source>
        <dbReference type="ARBA" id="ARBA00022692"/>
    </source>
</evidence>
<keyword evidence="12 16" id="KW-1133">Transmembrane helix</keyword>
<evidence type="ECO:0000256" key="1">
    <source>
        <dbReference type="ARBA" id="ARBA00004141"/>
    </source>
</evidence>
<dbReference type="SUPFAM" id="SSF81660">
    <property type="entry name" value="Metal cation-transporting ATPase, ATP-binding domain N"/>
    <property type="match status" value="1"/>
</dbReference>
<dbReference type="SUPFAM" id="SSF81665">
    <property type="entry name" value="Calcium ATPase, transmembrane domain M"/>
    <property type="match status" value="1"/>
</dbReference>
<comment type="subcellular location">
    <subcellularLocation>
        <location evidence="1">Membrane</location>
        <topology evidence="1">Multi-pass membrane protein</topology>
    </subcellularLocation>
</comment>
<accession>A0A7S0I4J7</accession>
<evidence type="ECO:0000256" key="10">
    <source>
        <dbReference type="ARBA" id="ARBA00022842"/>
    </source>
</evidence>
<evidence type="ECO:0000256" key="4">
    <source>
        <dbReference type="ARBA" id="ARBA00022553"/>
    </source>
</evidence>
<dbReference type="GO" id="GO:0005524">
    <property type="term" value="F:ATP binding"/>
    <property type="evidence" value="ECO:0007669"/>
    <property type="project" value="UniProtKB-KW"/>
</dbReference>
<dbReference type="FunFam" id="3.40.1110.10:FF:000003">
    <property type="entry name" value="Calcium-transporting ATPase"/>
    <property type="match status" value="1"/>
</dbReference>
<dbReference type="PRINTS" id="PR00121">
    <property type="entry name" value="NAKATPASE"/>
</dbReference>
<keyword evidence="14 16" id="KW-0472">Membrane</keyword>
<dbReference type="Gene3D" id="2.70.150.10">
    <property type="entry name" value="Calcium-transporting ATPase, cytoplasmic transduction domain A"/>
    <property type="match status" value="1"/>
</dbReference>
<dbReference type="InterPro" id="IPR004014">
    <property type="entry name" value="ATPase_P-typ_cation-transptr_N"/>
</dbReference>
<gene>
    <name evidence="18" type="ORF">HPHI1048_LOCUS24913</name>
</gene>
<keyword evidence="13" id="KW-0406">Ion transport</keyword>
<dbReference type="GO" id="GO:0016020">
    <property type="term" value="C:membrane"/>
    <property type="evidence" value="ECO:0007669"/>
    <property type="project" value="UniProtKB-SubCell"/>
</dbReference>
<keyword evidence="4" id="KW-0597">Phosphoprotein</keyword>
<evidence type="ECO:0000256" key="2">
    <source>
        <dbReference type="ARBA" id="ARBA00012790"/>
    </source>
</evidence>
<evidence type="ECO:0000256" key="16">
    <source>
        <dbReference type="SAM" id="Phobius"/>
    </source>
</evidence>
<dbReference type="Pfam" id="PF00690">
    <property type="entry name" value="Cation_ATPase_N"/>
    <property type="match status" value="1"/>
</dbReference>
<feature type="transmembrane region" description="Helical" evidence="16">
    <location>
        <begin position="113"/>
        <end position="130"/>
    </location>
</feature>
<dbReference type="InterPro" id="IPR036412">
    <property type="entry name" value="HAD-like_sf"/>
</dbReference>
<feature type="transmembrane region" description="Helical" evidence="16">
    <location>
        <begin position="136"/>
        <end position="156"/>
    </location>
</feature>
<evidence type="ECO:0000313" key="18">
    <source>
        <dbReference type="EMBL" id="CAD8510717.1"/>
    </source>
</evidence>
<keyword evidence="10" id="KW-0460">Magnesium</keyword>
<dbReference type="InterPro" id="IPR023299">
    <property type="entry name" value="ATPase_P-typ_cyto_dom_N"/>
</dbReference>
<dbReference type="SFLD" id="SFLDS00003">
    <property type="entry name" value="Haloacid_Dehalogenase"/>
    <property type="match status" value="1"/>
</dbReference>
<evidence type="ECO:0000259" key="17">
    <source>
        <dbReference type="SMART" id="SM00831"/>
    </source>
</evidence>
<evidence type="ECO:0000256" key="14">
    <source>
        <dbReference type="ARBA" id="ARBA00023136"/>
    </source>
</evidence>
<dbReference type="InterPro" id="IPR006068">
    <property type="entry name" value="ATPase_P-typ_cation-transptr_C"/>
</dbReference>
<sequence length="1065" mass="116966">MSGRKPRSSSREPKATPRKRSKSAGGSKRAGERSGRSRSSSRKRKGNVASDLAEIAHTLSVDEFIEELDFDTDHGLSNKQVLSLREKYGRNELPKGEGEPLWKLFLKQFDDPLVKILLGAAGVSLVSSFIEGTSEGLIEFFVIMTILIFNAAVGVWQEKRAEDAIDALQSYNPEKAKVLRNGKISEILSADIVPMDVVEVAVGDKVPADMRVIAMHSTTLKVEQAALTGESASVNKNPNSVASKKDCELQAKDNILFSGTDVVYGKCRGVVILTGEKTEIGKIAKSLTETEEHSSPLKEKLDAFGDLLTNVITVICILCWVVNIFSFKRKGTLVVSSALRDSDYGYVWCWLFGALFYFKEAVALAVAAIPEGLPAVVTTCLALGTRRMAKRNALIRHLPAVETLGCTSVICSDKTGTLTTNQMSVEKVLTFGKNSTDLVEMDVSGITYEPRGDVTKDGRKVTMKDYDVLSYLSKIMSLCNQSNISCNSTGHWDKIGESTEASLKVLVEKLADPSLLGSTSSHTPGNDMWTRMFKREVTLEFARDRKSMSVIVAPQSGGSKKDGVQLLCKGAPESVLARCNSAMMANGDIVQMTDRMREAIMSKVEREYGSDTKALRCLAHAFSQRVDLSDKRLADPKSFASVESNMTFVGVVGIRDPPRKEVRDSIMTCKKAGIRVIVITGDNQKTAEAVCRMIGVFEPGEDVRGKSLTGAEFARMSRREQLQAVMTASLFSRTEPIHKQVIVECLQTRESEGGPGEVAAMTGDGVNDAPALHAADIGVAMGSGTAVAQGAAKMVLADDNFTTIVAAIEEGRAIYNNTKAFIRYLISSNIGEVVCIFLAVILGIPEVLVPVTLLWVNLVTDGLPATALSFNPPETDIMTKKPRKRDEQLLSAWILVRYVVIGTYVGVACIMGFIWWQTMYQRGPQMNLAQLQDHLQCKEKQLTFANGFDCHVMEDKRPKTVSLSILVVVEMFNALNAISENESLLLMPPWVNPWLLATILLSITQHVIILAVPQFQTIFQVAHLNQEEWMMVVKLSFPVILLDELMKVISRRQEKAKEEEDKKFV</sequence>
<feature type="domain" description="Cation-transporting P-type ATPase N-terminal" evidence="17">
    <location>
        <begin position="55"/>
        <end position="129"/>
    </location>
</feature>
<feature type="transmembrane region" description="Helical" evidence="16">
    <location>
        <begin position="991"/>
        <end position="1012"/>
    </location>
</feature>
<keyword evidence="11" id="KW-1278">Translocase</keyword>
<evidence type="ECO:0000256" key="8">
    <source>
        <dbReference type="ARBA" id="ARBA00022837"/>
    </source>
</evidence>
<dbReference type="PROSITE" id="PS00154">
    <property type="entry name" value="ATPASE_E1_E2"/>
    <property type="match status" value="1"/>
</dbReference>
<dbReference type="InterPro" id="IPR008250">
    <property type="entry name" value="ATPase_P-typ_transduc_dom_A_sf"/>
</dbReference>
<dbReference type="SMART" id="SM00831">
    <property type="entry name" value="Cation_ATPase_N"/>
    <property type="match status" value="1"/>
</dbReference>
<dbReference type="SFLD" id="SFLDF00027">
    <property type="entry name" value="p-type_atpase"/>
    <property type="match status" value="1"/>
</dbReference>
<dbReference type="EC" id="7.2.2.10" evidence="2"/>
<dbReference type="NCBIfam" id="TIGR01494">
    <property type="entry name" value="ATPase_P-type"/>
    <property type="match status" value="3"/>
</dbReference>
<evidence type="ECO:0000256" key="9">
    <source>
        <dbReference type="ARBA" id="ARBA00022840"/>
    </source>
</evidence>
<evidence type="ECO:0000256" key="3">
    <source>
        <dbReference type="ARBA" id="ARBA00022448"/>
    </source>
</evidence>
<dbReference type="Pfam" id="PF13246">
    <property type="entry name" value="Cation_ATPase"/>
    <property type="match status" value="1"/>
</dbReference>
<evidence type="ECO:0000256" key="12">
    <source>
        <dbReference type="ARBA" id="ARBA00022989"/>
    </source>
</evidence>
<evidence type="ECO:0000256" key="11">
    <source>
        <dbReference type="ARBA" id="ARBA00022967"/>
    </source>
</evidence>
<keyword evidence="7" id="KW-0547">Nucleotide-binding</keyword>